<feature type="domain" description="Carrier" evidence="1">
    <location>
        <begin position="7"/>
        <end position="87"/>
    </location>
</feature>
<name>A0AAE3KIV3_9PSEU</name>
<comment type="caution">
    <text evidence="2">The sequence shown here is derived from an EMBL/GenBank/DDBJ whole genome shotgun (WGS) entry which is preliminary data.</text>
</comment>
<dbReference type="InterPro" id="IPR009081">
    <property type="entry name" value="PP-bd_ACP"/>
</dbReference>
<reference evidence="2" key="1">
    <citation type="submission" date="2022-06" db="EMBL/GenBank/DDBJ databases">
        <title>Genomic Encyclopedia of Archaeal and Bacterial Type Strains, Phase II (KMG-II): from individual species to whole genera.</title>
        <authorList>
            <person name="Goeker M."/>
        </authorList>
    </citation>
    <scope>NUCLEOTIDE SEQUENCE</scope>
    <source>
        <strain evidence="2">DSM 43935</strain>
    </source>
</reference>
<dbReference type="SUPFAM" id="SSF47336">
    <property type="entry name" value="ACP-like"/>
    <property type="match status" value="1"/>
</dbReference>
<accession>A0AAE3KIV3</accession>
<dbReference type="Proteomes" id="UP001206128">
    <property type="component" value="Unassembled WGS sequence"/>
</dbReference>
<dbReference type="Pfam" id="PF00550">
    <property type="entry name" value="PP-binding"/>
    <property type="match status" value="1"/>
</dbReference>
<dbReference type="Gene3D" id="1.10.1200.10">
    <property type="entry name" value="ACP-like"/>
    <property type="match status" value="1"/>
</dbReference>
<sequence>MPTLQQNEVREFVLTTLVTEMNIPIERDSLDDDCPIGTNGIDLESLSLVELTLRLEREFDITIPDSDIERIGAMTLGELVEDVVRRREAA</sequence>
<dbReference type="AlphaFoldDB" id="A0AAE3KIV3"/>
<evidence type="ECO:0000259" key="1">
    <source>
        <dbReference type="PROSITE" id="PS50075"/>
    </source>
</evidence>
<evidence type="ECO:0000313" key="3">
    <source>
        <dbReference type="Proteomes" id="UP001206128"/>
    </source>
</evidence>
<dbReference type="PROSITE" id="PS50075">
    <property type="entry name" value="CARRIER"/>
    <property type="match status" value="1"/>
</dbReference>
<organism evidence="2 3">
    <name type="scientific">Goodfellowiella coeruleoviolacea</name>
    <dbReference type="NCBI Taxonomy" id="334858"/>
    <lineage>
        <taxon>Bacteria</taxon>
        <taxon>Bacillati</taxon>
        <taxon>Actinomycetota</taxon>
        <taxon>Actinomycetes</taxon>
        <taxon>Pseudonocardiales</taxon>
        <taxon>Pseudonocardiaceae</taxon>
        <taxon>Goodfellowiella</taxon>
    </lineage>
</organism>
<gene>
    <name evidence="2" type="ORF">LX83_000498</name>
</gene>
<dbReference type="EMBL" id="JAMTCK010000001">
    <property type="protein sequence ID" value="MCP2163658.1"/>
    <property type="molecule type" value="Genomic_DNA"/>
</dbReference>
<evidence type="ECO:0000313" key="2">
    <source>
        <dbReference type="EMBL" id="MCP2163658.1"/>
    </source>
</evidence>
<keyword evidence="3" id="KW-1185">Reference proteome</keyword>
<proteinExistence type="predicted"/>
<protein>
    <submittedName>
        <fullName evidence="2">Acyl carrier protein</fullName>
    </submittedName>
</protein>
<dbReference type="RefSeq" id="WP_253766493.1">
    <property type="nucleotide sequence ID" value="NZ_JAMTCK010000001.1"/>
</dbReference>
<dbReference type="InterPro" id="IPR036736">
    <property type="entry name" value="ACP-like_sf"/>
</dbReference>